<evidence type="ECO:0000313" key="2">
    <source>
        <dbReference type="Proteomes" id="UP000270034"/>
    </source>
</evidence>
<dbReference type="EMBL" id="AP018515">
    <property type="protein sequence ID" value="BBC80265.1"/>
    <property type="molecule type" value="Genomic_DNA"/>
</dbReference>
<accession>A0A2Z5ZIP6</accession>
<dbReference type="KEGG" id="aot:AcetOri_orf02869"/>
<gene>
    <name evidence="1" type="ORF">AcetOrient_orf02869</name>
</gene>
<proteinExistence type="predicted"/>
<protein>
    <submittedName>
        <fullName evidence="1">Uncharacterized protein</fullName>
    </submittedName>
</protein>
<dbReference type="Proteomes" id="UP000270034">
    <property type="component" value="Chromosome"/>
</dbReference>
<sequence length="42" mass="5138">MTSLNTKYNVFVFKERPLVLYVLVFYIKSELCYKKVYKNEII</sequence>
<evidence type="ECO:0000313" key="1">
    <source>
        <dbReference type="EMBL" id="BBC80265.1"/>
    </source>
</evidence>
<reference evidence="1 2" key="1">
    <citation type="submission" date="2018-02" db="EMBL/GenBank/DDBJ databases">
        <title>Acetobacter orientalis genome.</title>
        <authorList>
            <person name="Nakashima N."/>
            <person name="Tamura T."/>
        </authorList>
    </citation>
    <scope>NUCLEOTIDE SEQUENCE [LARGE SCALE GENOMIC DNA]</scope>
    <source>
        <strain evidence="1 2">FAN1</strain>
    </source>
</reference>
<organism evidence="1 2">
    <name type="scientific">Acetobacter orientalis</name>
    <dbReference type="NCBI Taxonomy" id="146474"/>
    <lineage>
        <taxon>Bacteria</taxon>
        <taxon>Pseudomonadati</taxon>
        <taxon>Pseudomonadota</taxon>
        <taxon>Alphaproteobacteria</taxon>
        <taxon>Acetobacterales</taxon>
        <taxon>Acetobacteraceae</taxon>
        <taxon>Acetobacter</taxon>
    </lineage>
</organism>
<dbReference type="AlphaFoldDB" id="A0A2Z5ZIP6"/>
<name>A0A2Z5ZIP6_9PROT</name>